<dbReference type="EC" id="2.4.1.18" evidence="10"/>
<comment type="function">
    <text evidence="2 10">Catalyzes the formation of the alpha-1,6-glucosidic linkages in glycogen by scission of a 1,4-alpha-linked oligosaccharide from growing alpha-1,4-glucan chains and the subsequent attachment of the oligosaccharide to the alpha-1,6 position.</text>
</comment>
<comment type="similarity">
    <text evidence="4 10">Belongs to the glycosyl hydrolase 13 family. GlgB subfamily.</text>
</comment>
<protein>
    <recommendedName>
        <fullName evidence="10">1,4-alpha-glucan branching enzyme GlgB</fullName>
        <ecNumber evidence="10">2.4.1.18</ecNumber>
    </recommendedName>
    <alternativeName>
        <fullName evidence="10">1,4-alpha-D-glucan:1,4-alpha-D-glucan 6-glucosyl-transferase</fullName>
    </alternativeName>
    <alternativeName>
        <fullName evidence="10">Alpha-(1-&gt;4)-glucan branching enzyme</fullName>
    </alternativeName>
    <alternativeName>
        <fullName evidence="10">Glycogen branching enzyme</fullName>
        <shortName evidence="10">BE</shortName>
    </alternativeName>
</protein>
<evidence type="ECO:0000256" key="8">
    <source>
        <dbReference type="ARBA" id="ARBA00023056"/>
    </source>
</evidence>
<dbReference type="InterPro" id="IPR037439">
    <property type="entry name" value="Branching_enzy"/>
</dbReference>
<dbReference type="PIRSF" id="PIRSF000463">
    <property type="entry name" value="GlgB"/>
    <property type="match status" value="1"/>
</dbReference>
<keyword evidence="8 10" id="KW-0320">Glycogen biosynthesis</keyword>
<sequence length="745" mass="84786">MNTVSKNVEILEDYTDQVSALQAGTFSDPFSFLGPHSVKVGPKVYTVLRVYIPSAHSVSVVLNKKTKKLARYLETDLFTIVLDTELDIRNYRLKVEFESGPLFFKDVYSFSSALDVDAMYLFNEGTLEHGYDHFGARFIEHQGVQGVQFSVWAPNAKCVSVIGEFNYWQASQHFMRHHPASGVWDLFIPGLSADSCYKFAITTVNGEKLEKADPYARKMQQAPGTASVLQQSLNLQPLDKKESQLRAKRNHVEAPISIYEVHLGSWKRREHEGNRFLTYRELADDLVPYVKKLGFSHIQLMPISEFPFDGSWGYQPVGLFAPSSRFGSVDDFTYFSKVCNEYEIGLLLDWVPGHFPTDPHGLNRFDGTHLYEHADKRQGFHPDWNTCVFNYDRPEVKSYLLSNANYWVSEFQLDGLRVDAVASMLYLDYSRNDGEWVANQYGGRENLGAIDCLQRSNAVCYKNSPHAMMVAEESTAWPGVTQSVDHGGLGFGYKWNMGWMNDSLGYMQRDPIHRKFHHHEMTFSMAYAFSENYILPLSHDEVVHGKGSLLSKMPGDDWQQFASLRAYYGFMFAHPGKKLLFMGSELAPREEWDHNQQLNWSLLESDAHKGVFDSVKALNEVYHSAPSLYEVDGSPAGFRWIDCDNSEQSILSFVRYGKQQSEIMVVVSHFTPQVFHHFRLGVPKSGVYQVVFNSDEKRFYGSGVNVVAHRQQLVQSKAVSSHGLDNSIEITIPPLSTVYLKFISA</sequence>
<keyword evidence="7 10" id="KW-0808">Transferase</keyword>
<keyword evidence="9 10" id="KW-0119">Carbohydrate metabolism</keyword>
<feature type="active site" description="Nucleophile" evidence="10 11">
    <location>
        <position position="419"/>
    </location>
</feature>
<dbReference type="GO" id="GO:0005829">
    <property type="term" value="C:cytosol"/>
    <property type="evidence" value="ECO:0007669"/>
    <property type="project" value="TreeGrafter"/>
</dbReference>
<dbReference type="CDD" id="cd11322">
    <property type="entry name" value="AmyAc_Glg_BE"/>
    <property type="match status" value="1"/>
</dbReference>
<dbReference type="SUPFAM" id="SSF51011">
    <property type="entry name" value="Glycosyl hydrolase domain"/>
    <property type="match status" value="1"/>
</dbReference>
<gene>
    <name evidence="10" type="primary">glgB</name>
    <name evidence="13" type="ORF">JF50_15480</name>
</gene>
<dbReference type="SUPFAM" id="SSF81296">
    <property type="entry name" value="E set domains"/>
    <property type="match status" value="2"/>
</dbReference>
<dbReference type="InterPro" id="IPR054169">
    <property type="entry name" value="GlgB_N"/>
</dbReference>
<dbReference type="NCBIfam" id="TIGR01515">
    <property type="entry name" value="branching_enzym"/>
    <property type="match status" value="1"/>
</dbReference>
<dbReference type="SUPFAM" id="SSF51445">
    <property type="entry name" value="(Trans)glycosidases"/>
    <property type="match status" value="1"/>
</dbReference>
<dbReference type="InterPro" id="IPR013780">
    <property type="entry name" value="Glyco_hydro_b"/>
</dbReference>
<dbReference type="PANTHER" id="PTHR43651">
    <property type="entry name" value="1,4-ALPHA-GLUCAN-BRANCHING ENZYME"/>
    <property type="match status" value="1"/>
</dbReference>
<dbReference type="GO" id="GO:0004553">
    <property type="term" value="F:hydrolase activity, hydrolyzing O-glycosyl compounds"/>
    <property type="evidence" value="ECO:0007669"/>
    <property type="project" value="InterPro"/>
</dbReference>
<evidence type="ECO:0000256" key="10">
    <source>
        <dbReference type="HAMAP-Rule" id="MF_00685"/>
    </source>
</evidence>
<dbReference type="AlphaFoldDB" id="A0A0C1Q593"/>
<dbReference type="EMBL" id="JWIC01000007">
    <property type="protein sequence ID" value="KID55761.1"/>
    <property type="molecule type" value="Genomic_DNA"/>
</dbReference>
<dbReference type="Gene3D" id="2.60.40.10">
    <property type="entry name" value="Immunoglobulins"/>
    <property type="match status" value="2"/>
</dbReference>
<dbReference type="Gene3D" id="2.60.40.1180">
    <property type="entry name" value="Golgi alpha-mannosidase II"/>
    <property type="match status" value="1"/>
</dbReference>
<dbReference type="InterPro" id="IPR006048">
    <property type="entry name" value="A-amylase/branching_C"/>
</dbReference>
<evidence type="ECO:0000256" key="2">
    <source>
        <dbReference type="ARBA" id="ARBA00002953"/>
    </source>
</evidence>
<dbReference type="PANTHER" id="PTHR43651:SF3">
    <property type="entry name" value="1,4-ALPHA-GLUCAN-BRANCHING ENZYME"/>
    <property type="match status" value="1"/>
</dbReference>
<evidence type="ECO:0000256" key="7">
    <source>
        <dbReference type="ARBA" id="ARBA00022679"/>
    </source>
</evidence>
<dbReference type="FunFam" id="2.60.40.10:FF:000169">
    <property type="entry name" value="1,4-alpha-glucan branching enzyme GlgB"/>
    <property type="match status" value="1"/>
</dbReference>
<dbReference type="Pfam" id="PF22019">
    <property type="entry name" value="GlgB_N"/>
    <property type="match status" value="1"/>
</dbReference>
<evidence type="ECO:0000256" key="4">
    <source>
        <dbReference type="ARBA" id="ARBA00009000"/>
    </source>
</evidence>
<evidence type="ECO:0000256" key="3">
    <source>
        <dbReference type="ARBA" id="ARBA00004964"/>
    </source>
</evidence>
<evidence type="ECO:0000256" key="1">
    <source>
        <dbReference type="ARBA" id="ARBA00000826"/>
    </source>
</evidence>
<evidence type="ECO:0000256" key="6">
    <source>
        <dbReference type="ARBA" id="ARBA00022676"/>
    </source>
</evidence>
<dbReference type="InterPro" id="IPR006407">
    <property type="entry name" value="GlgB"/>
</dbReference>
<dbReference type="Pfam" id="PF02922">
    <property type="entry name" value="CBM_48"/>
    <property type="match status" value="1"/>
</dbReference>
<dbReference type="InterPro" id="IPR013783">
    <property type="entry name" value="Ig-like_fold"/>
</dbReference>
<comment type="subunit">
    <text evidence="10">Monomer.</text>
</comment>
<keyword evidence="6 10" id="KW-0328">Glycosyltransferase</keyword>
<evidence type="ECO:0000259" key="12">
    <source>
        <dbReference type="SMART" id="SM00642"/>
    </source>
</evidence>
<evidence type="ECO:0000256" key="5">
    <source>
        <dbReference type="ARBA" id="ARBA00022600"/>
    </source>
</evidence>
<evidence type="ECO:0000313" key="13">
    <source>
        <dbReference type="EMBL" id="KID55761.1"/>
    </source>
</evidence>
<dbReference type="InterPro" id="IPR017853">
    <property type="entry name" value="GH"/>
</dbReference>
<dbReference type="GO" id="GO:0043169">
    <property type="term" value="F:cation binding"/>
    <property type="evidence" value="ECO:0007669"/>
    <property type="project" value="InterPro"/>
</dbReference>
<feature type="domain" description="Glycosyl hydrolase family 13 catalytic" evidence="12">
    <location>
        <begin position="260"/>
        <end position="606"/>
    </location>
</feature>
<dbReference type="InterPro" id="IPR014756">
    <property type="entry name" value="Ig_E-set"/>
</dbReference>
<dbReference type="GO" id="GO:0003844">
    <property type="term" value="F:1,4-alpha-glucan branching enzyme activity"/>
    <property type="evidence" value="ECO:0007669"/>
    <property type="project" value="UniProtKB-UniRule"/>
</dbReference>
<organism evidence="13 14">
    <name type="scientific">Pseudoalteromonas luteoviolacea</name>
    <dbReference type="NCBI Taxonomy" id="43657"/>
    <lineage>
        <taxon>Bacteria</taxon>
        <taxon>Pseudomonadati</taxon>
        <taxon>Pseudomonadota</taxon>
        <taxon>Gammaproteobacteria</taxon>
        <taxon>Alteromonadales</taxon>
        <taxon>Pseudoalteromonadaceae</taxon>
        <taxon>Pseudoalteromonas</taxon>
    </lineage>
</organism>
<dbReference type="FunFam" id="3.20.20.80:FF:000003">
    <property type="entry name" value="1,4-alpha-glucan branching enzyme GlgB"/>
    <property type="match status" value="1"/>
</dbReference>
<evidence type="ECO:0000256" key="9">
    <source>
        <dbReference type="ARBA" id="ARBA00023277"/>
    </source>
</evidence>
<dbReference type="NCBIfam" id="NF003811">
    <property type="entry name" value="PRK05402.1"/>
    <property type="match status" value="1"/>
</dbReference>
<dbReference type="FunFam" id="2.60.40.1180:FF:000002">
    <property type="entry name" value="1,4-alpha-glucan branching enzyme GlgB"/>
    <property type="match status" value="1"/>
</dbReference>
<dbReference type="NCBIfam" id="NF008967">
    <property type="entry name" value="PRK12313.1"/>
    <property type="match status" value="1"/>
</dbReference>
<dbReference type="Gene3D" id="3.20.20.80">
    <property type="entry name" value="Glycosidases"/>
    <property type="match status" value="1"/>
</dbReference>
<evidence type="ECO:0000313" key="14">
    <source>
        <dbReference type="Proteomes" id="UP000031327"/>
    </source>
</evidence>
<dbReference type="GO" id="GO:0005978">
    <property type="term" value="P:glycogen biosynthetic process"/>
    <property type="evidence" value="ECO:0007669"/>
    <property type="project" value="UniProtKB-UniRule"/>
</dbReference>
<keyword evidence="5 10" id="KW-0321">Glycogen metabolism</keyword>
<dbReference type="HAMAP" id="MF_00685">
    <property type="entry name" value="GlgB"/>
    <property type="match status" value="1"/>
</dbReference>
<dbReference type="CDD" id="cd02855">
    <property type="entry name" value="E_set_GBE_prok_N"/>
    <property type="match status" value="1"/>
</dbReference>
<comment type="pathway">
    <text evidence="3 10">Glycan biosynthesis; glycogen biosynthesis.</text>
</comment>
<dbReference type="OrthoDB" id="9800174at2"/>
<dbReference type="InterPro" id="IPR044143">
    <property type="entry name" value="GlgB_N_E_set_prok"/>
</dbReference>
<dbReference type="InterPro" id="IPR004193">
    <property type="entry name" value="Glyco_hydro_13_N"/>
</dbReference>
<name>A0A0C1Q593_9GAMM</name>
<dbReference type="InterPro" id="IPR006047">
    <property type="entry name" value="GH13_cat_dom"/>
</dbReference>
<feature type="active site" description="Proton donor" evidence="10 11">
    <location>
        <position position="472"/>
    </location>
</feature>
<accession>A0A0C1Q593</accession>
<dbReference type="UniPathway" id="UPA00164"/>
<evidence type="ECO:0000256" key="11">
    <source>
        <dbReference type="PIRSR" id="PIRSR000463-1"/>
    </source>
</evidence>
<comment type="catalytic activity">
    <reaction evidence="1 10">
        <text>Transfers a segment of a (1-&gt;4)-alpha-D-glucan chain to a primary hydroxy group in a similar glucan chain.</text>
        <dbReference type="EC" id="2.4.1.18"/>
    </reaction>
</comment>
<dbReference type="RefSeq" id="WP_039610337.1">
    <property type="nucleotide sequence ID" value="NZ_JWIC01000007.1"/>
</dbReference>
<dbReference type="SMART" id="SM00642">
    <property type="entry name" value="Aamy"/>
    <property type="match status" value="1"/>
</dbReference>
<reference evidence="13 14" key="1">
    <citation type="submission" date="2014-12" db="EMBL/GenBank/DDBJ databases">
        <title>Draft Genome Sequence of Pseudoalteromonas luteoviolacea HI1.</title>
        <authorList>
            <person name="Asahina A.Y."/>
            <person name="Hadfield M.G."/>
        </authorList>
    </citation>
    <scope>NUCLEOTIDE SEQUENCE [LARGE SCALE GENOMIC DNA]</scope>
    <source>
        <strain evidence="13 14">HI1</strain>
    </source>
</reference>
<comment type="caution">
    <text evidence="13">The sequence shown here is derived from an EMBL/GenBank/DDBJ whole genome shotgun (WGS) entry which is preliminary data.</text>
</comment>
<dbReference type="Proteomes" id="UP000031327">
    <property type="component" value="Unassembled WGS sequence"/>
</dbReference>
<proteinExistence type="inferred from homology"/>
<dbReference type="Pfam" id="PF02806">
    <property type="entry name" value="Alpha-amylase_C"/>
    <property type="match status" value="1"/>
</dbReference>